<evidence type="ECO:0000313" key="3">
    <source>
        <dbReference type="Proteomes" id="UP001642501"/>
    </source>
</evidence>
<protein>
    <submittedName>
        <fullName evidence="2">Uncharacterized protein</fullName>
    </submittedName>
</protein>
<accession>A0ABP0DC19</accession>
<comment type="caution">
    <text evidence="2">The sequence shown here is derived from an EMBL/GenBank/DDBJ whole genome shotgun (WGS) entry which is preliminary data.</text>
</comment>
<dbReference type="EMBL" id="CAWUOM010000012">
    <property type="protein sequence ID" value="CAK7264730.1"/>
    <property type="molecule type" value="Genomic_DNA"/>
</dbReference>
<feature type="compositionally biased region" description="Polar residues" evidence="1">
    <location>
        <begin position="121"/>
        <end position="131"/>
    </location>
</feature>
<evidence type="ECO:0000256" key="1">
    <source>
        <dbReference type="SAM" id="MobiDB-lite"/>
    </source>
</evidence>
<reference evidence="2 3" key="1">
    <citation type="submission" date="2024-01" db="EMBL/GenBank/DDBJ databases">
        <authorList>
            <person name="Allen C."/>
            <person name="Tagirdzhanova G."/>
        </authorList>
    </citation>
    <scope>NUCLEOTIDE SEQUENCE [LARGE SCALE GENOMIC DNA]</scope>
    <source>
        <strain evidence="2 3">CBS 573.63</strain>
    </source>
</reference>
<organism evidence="2 3">
    <name type="scientific">Sporothrix epigloea</name>
    <dbReference type="NCBI Taxonomy" id="1892477"/>
    <lineage>
        <taxon>Eukaryota</taxon>
        <taxon>Fungi</taxon>
        <taxon>Dikarya</taxon>
        <taxon>Ascomycota</taxon>
        <taxon>Pezizomycotina</taxon>
        <taxon>Sordariomycetes</taxon>
        <taxon>Sordariomycetidae</taxon>
        <taxon>Ophiostomatales</taxon>
        <taxon>Ophiostomataceae</taxon>
        <taxon>Sporothrix</taxon>
    </lineage>
</organism>
<feature type="region of interest" description="Disordered" evidence="1">
    <location>
        <begin position="121"/>
        <end position="159"/>
    </location>
</feature>
<sequence length="184" mass="20214">MQAAENVPSLVRALDHAGKYPFDENLKSALPPRRFSSIKEVRRQLDSKTAECEYWKTRAELAEKRLDELKLALTDGSRRSSDLCSVSEEKGNSDVVVTEQVKGRASARQSQLPATASILTQEKLGLSSSPKNPGVKGSVSPDRTVSNLRKGFGTDNIDSGRYESNPMVAMRGKLINTQLTPFSM</sequence>
<dbReference type="Proteomes" id="UP001642501">
    <property type="component" value="Unassembled WGS sequence"/>
</dbReference>
<gene>
    <name evidence="2" type="ORF">SEPCBS57363_001228</name>
</gene>
<name>A0ABP0DC19_9PEZI</name>
<evidence type="ECO:0000313" key="2">
    <source>
        <dbReference type="EMBL" id="CAK7264730.1"/>
    </source>
</evidence>
<keyword evidence="3" id="KW-1185">Reference proteome</keyword>
<proteinExistence type="predicted"/>